<feature type="compositionally biased region" description="Polar residues" evidence="5">
    <location>
        <begin position="11"/>
        <end position="23"/>
    </location>
</feature>
<evidence type="ECO:0000256" key="1">
    <source>
        <dbReference type="ARBA" id="ARBA00005429"/>
    </source>
</evidence>
<evidence type="ECO:0000256" key="2">
    <source>
        <dbReference type="ARBA" id="ARBA00022741"/>
    </source>
</evidence>
<proteinExistence type="inferred from homology"/>
<organism evidence="7 8">
    <name type="scientific">Lentinula raphanica</name>
    <dbReference type="NCBI Taxonomy" id="153919"/>
    <lineage>
        <taxon>Eukaryota</taxon>
        <taxon>Fungi</taxon>
        <taxon>Dikarya</taxon>
        <taxon>Basidiomycota</taxon>
        <taxon>Agaricomycotina</taxon>
        <taxon>Agaricomycetes</taxon>
        <taxon>Agaricomycetidae</taxon>
        <taxon>Agaricales</taxon>
        <taxon>Marasmiineae</taxon>
        <taxon>Omphalotaceae</taxon>
        <taxon>Lentinula</taxon>
    </lineage>
</organism>
<name>A0AA38UA71_9AGAR</name>
<dbReference type="InterPro" id="IPR007743">
    <property type="entry name" value="Immunity-related_GTPase-like"/>
</dbReference>
<evidence type="ECO:0000313" key="8">
    <source>
        <dbReference type="Proteomes" id="UP001163846"/>
    </source>
</evidence>
<dbReference type="GO" id="GO:0016020">
    <property type="term" value="C:membrane"/>
    <property type="evidence" value="ECO:0007669"/>
    <property type="project" value="InterPro"/>
</dbReference>
<evidence type="ECO:0000256" key="3">
    <source>
        <dbReference type="ARBA" id="ARBA00022801"/>
    </source>
</evidence>
<dbReference type="GO" id="GO:0005525">
    <property type="term" value="F:GTP binding"/>
    <property type="evidence" value="ECO:0007669"/>
    <property type="project" value="UniProtKB-KW"/>
</dbReference>
<feature type="region of interest" description="Disordered" evidence="5">
    <location>
        <begin position="374"/>
        <end position="420"/>
    </location>
</feature>
<keyword evidence="4" id="KW-0342">GTP-binding</keyword>
<gene>
    <name evidence="7" type="ORF">F5878DRAFT_322740</name>
</gene>
<dbReference type="Gene3D" id="3.40.50.300">
    <property type="entry name" value="P-loop containing nucleotide triphosphate hydrolases"/>
    <property type="match status" value="1"/>
</dbReference>
<dbReference type="InterPro" id="IPR051515">
    <property type="entry name" value="IRG"/>
</dbReference>
<accession>A0AA38UA71</accession>
<comment type="caution">
    <text evidence="7">The sequence shown here is derived from an EMBL/GenBank/DDBJ whole genome shotgun (WGS) entry which is preliminary data.</text>
</comment>
<dbReference type="EMBL" id="MU806434">
    <property type="protein sequence ID" value="KAJ3835216.1"/>
    <property type="molecule type" value="Genomic_DNA"/>
</dbReference>
<evidence type="ECO:0000313" key="7">
    <source>
        <dbReference type="EMBL" id="KAJ3835216.1"/>
    </source>
</evidence>
<feature type="compositionally biased region" description="Basic and acidic residues" evidence="5">
    <location>
        <begin position="101"/>
        <end position="115"/>
    </location>
</feature>
<feature type="region of interest" description="Disordered" evidence="5">
    <location>
        <begin position="101"/>
        <end position="165"/>
    </location>
</feature>
<keyword evidence="8" id="KW-1185">Reference proteome</keyword>
<dbReference type="InterPro" id="IPR030385">
    <property type="entry name" value="G_IRG_dom"/>
</dbReference>
<feature type="compositionally biased region" description="Basic and acidic residues" evidence="5">
    <location>
        <begin position="126"/>
        <end position="135"/>
    </location>
</feature>
<dbReference type="PROSITE" id="PS51716">
    <property type="entry name" value="G_IRG"/>
    <property type="match status" value="1"/>
</dbReference>
<dbReference type="Pfam" id="PF05049">
    <property type="entry name" value="IIGP"/>
    <property type="match status" value="1"/>
</dbReference>
<dbReference type="InterPro" id="IPR027417">
    <property type="entry name" value="P-loop_NTPase"/>
</dbReference>
<dbReference type="PANTHER" id="PTHR32341:SF10">
    <property type="entry name" value="INTERFERON-INDUCIBLE GTPASE 5"/>
    <property type="match status" value="1"/>
</dbReference>
<feature type="compositionally biased region" description="Low complexity" evidence="5">
    <location>
        <begin position="116"/>
        <end position="125"/>
    </location>
</feature>
<keyword evidence="3" id="KW-0378">Hydrolase</keyword>
<comment type="similarity">
    <text evidence="1">Belongs to the TRAFAC class dynamin-like GTPase superfamily. IRG family.</text>
</comment>
<feature type="region of interest" description="Disordered" evidence="5">
    <location>
        <begin position="1"/>
        <end position="29"/>
    </location>
</feature>
<feature type="compositionally biased region" description="Basic and acidic residues" evidence="5">
    <location>
        <begin position="143"/>
        <end position="157"/>
    </location>
</feature>
<dbReference type="AlphaFoldDB" id="A0AA38UA71"/>
<feature type="region of interest" description="Disordered" evidence="5">
    <location>
        <begin position="58"/>
        <end position="85"/>
    </location>
</feature>
<dbReference type="SUPFAM" id="SSF52540">
    <property type="entry name" value="P-loop containing nucleoside triphosphate hydrolases"/>
    <property type="match status" value="1"/>
</dbReference>
<dbReference type="PANTHER" id="PTHR32341">
    <property type="entry name" value="INTERFERON-INDUCIBLE GTPASE"/>
    <property type="match status" value="1"/>
</dbReference>
<feature type="domain" description="IRG-type G" evidence="6">
    <location>
        <begin position="477"/>
        <end position="680"/>
    </location>
</feature>
<evidence type="ECO:0000256" key="4">
    <source>
        <dbReference type="ARBA" id="ARBA00023134"/>
    </source>
</evidence>
<sequence length="718" mass="80823">MAMKNRVATFLSKTRSSKGSVKQPSIDELRTEKEDLEAKLDKLHEECGLYQKNAEDARTARREAEEAAQKAKEALAKAEEEKQAAVEEKIHAIEKMEEAQRIAAEHEEETKKQTEAAELSAAAAREAAEREKRASEAQVAAERLAEEQQAKLEKTEQSRISTEQEMGAKLTQALHARDAAEAERDAAFEDAQRARAACEAADVSAWEARQAQDVANERCREMELVADTKTREAYTATLQKEDALALLADMEQDKVDAENSASLERTAREKAELAMRFAESLSTELAEQVRNLGEEKDGLVASMREMELSLSRAQDELVQAQIRLSESIDAKENAELGLRESERRVEELTVLVQEWRERAEDARSMKEEFERALEKSRDAQYDAQRQAEEHRKAKEKAEAEKRGAERYSQKQEAQAKKDREAVLAAVADKEEAERNARNALDAFDEAQRKWKQGVQPTASPSESQIDALKKSRGFREGAFHVGVAGLTGTGKSSLINALMGVVTGTPEAVPTGNQYTQTVGRYIDARRNYPHIWYDVPGAGTLTAPSWNYFHDQGLFVFDAIMVVWDNRFTDVDIAVLENCVRLKIPAFIIRTKSDVHISNIEERMRDVVEADPTLTNKDRKSRYTVIPFSARAEYISETRSGVERSLHNANLPPMKVYLVSNKTITKIVQGDKNMRNVRVIDEFDLLNDIWALRRATSRAATSIPRMHNMRANTTPLI</sequence>
<evidence type="ECO:0000256" key="5">
    <source>
        <dbReference type="SAM" id="MobiDB-lite"/>
    </source>
</evidence>
<keyword evidence="2" id="KW-0547">Nucleotide-binding</keyword>
<dbReference type="Proteomes" id="UP001163846">
    <property type="component" value="Unassembled WGS sequence"/>
</dbReference>
<evidence type="ECO:0000259" key="6">
    <source>
        <dbReference type="PROSITE" id="PS51716"/>
    </source>
</evidence>
<protein>
    <recommendedName>
        <fullName evidence="6">IRG-type G domain-containing protein</fullName>
    </recommendedName>
</protein>
<reference evidence="7" key="1">
    <citation type="submission" date="2022-08" db="EMBL/GenBank/DDBJ databases">
        <authorList>
            <consortium name="DOE Joint Genome Institute"/>
            <person name="Min B."/>
            <person name="Riley R."/>
            <person name="Sierra-Patev S."/>
            <person name="Naranjo-Ortiz M."/>
            <person name="Looney B."/>
            <person name="Konkel Z."/>
            <person name="Slot J.C."/>
            <person name="Sakamoto Y."/>
            <person name="Steenwyk J.L."/>
            <person name="Rokas A."/>
            <person name="Carro J."/>
            <person name="Camarero S."/>
            <person name="Ferreira P."/>
            <person name="Molpeceres G."/>
            <person name="Ruiz-Duenas F.J."/>
            <person name="Serrano A."/>
            <person name="Henrissat B."/>
            <person name="Drula E."/>
            <person name="Hughes K.W."/>
            <person name="Mata J.L."/>
            <person name="Ishikawa N.K."/>
            <person name="Vargas-Isla R."/>
            <person name="Ushijima S."/>
            <person name="Smith C.A."/>
            <person name="Ahrendt S."/>
            <person name="Andreopoulos W."/>
            <person name="He G."/>
            <person name="Labutti K."/>
            <person name="Lipzen A."/>
            <person name="Ng V."/>
            <person name="Sandor L."/>
            <person name="Barry K."/>
            <person name="Martinez A.T."/>
            <person name="Xiao Y."/>
            <person name="Gibbons J.G."/>
            <person name="Terashima K."/>
            <person name="Hibbett D.S."/>
            <person name="Grigoriev I.V."/>
        </authorList>
    </citation>
    <scope>NUCLEOTIDE SEQUENCE</scope>
    <source>
        <strain evidence="7">TFB9207</strain>
    </source>
</reference>
<dbReference type="GO" id="GO:0016787">
    <property type="term" value="F:hydrolase activity"/>
    <property type="evidence" value="ECO:0007669"/>
    <property type="project" value="UniProtKB-KW"/>
</dbReference>